<dbReference type="InterPro" id="IPR036749">
    <property type="entry name" value="Expansin_CBD_sf"/>
</dbReference>
<dbReference type="InterPro" id="IPR007118">
    <property type="entry name" value="Expan_Lol_pI"/>
</dbReference>
<evidence type="ECO:0000259" key="9">
    <source>
        <dbReference type="PROSITE" id="PS50843"/>
    </source>
</evidence>
<organism evidence="10 11">
    <name type="scientific">Saponaria officinalis</name>
    <name type="common">Common soapwort</name>
    <name type="synonym">Lychnis saponaria</name>
    <dbReference type="NCBI Taxonomy" id="3572"/>
    <lineage>
        <taxon>Eukaryota</taxon>
        <taxon>Viridiplantae</taxon>
        <taxon>Streptophyta</taxon>
        <taxon>Embryophyta</taxon>
        <taxon>Tracheophyta</taxon>
        <taxon>Spermatophyta</taxon>
        <taxon>Magnoliopsida</taxon>
        <taxon>eudicotyledons</taxon>
        <taxon>Gunneridae</taxon>
        <taxon>Pentapetalae</taxon>
        <taxon>Caryophyllales</taxon>
        <taxon>Caryophyllaceae</taxon>
        <taxon>Caryophylleae</taxon>
        <taxon>Saponaria</taxon>
    </lineage>
</organism>
<dbReference type="InterPro" id="IPR007112">
    <property type="entry name" value="Expansin/allergen_DPBB_dom"/>
</dbReference>
<dbReference type="Gene3D" id="2.60.40.760">
    <property type="entry name" value="Expansin, cellulose-binding-like domain"/>
    <property type="match status" value="1"/>
</dbReference>
<dbReference type="AlphaFoldDB" id="A0AAW1HMH4"/>
<evidence type="ECO:0000256" key="5">
    <source>
        <dbReference type="ARBA" id="ARBA00023136"/>
    </source>
</evidence>
<evidence type="ECO:0000313" key="10">
    <source>
        <dbReference type="EMBL" id="KAK9677668.1"/>
    </source>
</evidence>
<keyword evidence="6 7" id="KW-0961">Cell wall biogenesis/degradation</keyword>
<feature type="domain" description="Expansin-like CBD" evidence="9">
    <location>
        <begin position="250"/>
        <end position="329"/>
    </location>
</feature>
<dbReference type="PROSITE" id="PS50843">
    <property type="entry name" value="EXPANSIN_CBD"/>
    <property type="match status" value="1"/>
</dbReference>
<dbReference type="SMART" id="SM00837">
    <property type="entry name" value="DPBB_1"/>
    <property type="match status" value="1"/>
</dbReference>
<comment type="subcellular location">
    <subcellularLocation>
        <location evidence="7">Secreted</location>
        <location evidence="7">Cell wall</location>
    </subcellularLocation>
    <subcellularLocation>
        <location evidence="7">Membrane</location>
        <topology evidence="7">Peripheral membrane protein</topology>
    </subcellularLocation>
</comment>
<sequence length="334" mass="37494">MMNPKTLIHIQFFKDLWPYGGTLMSATVYKTTLQTVLTTQLLITPKTHSSFLTKYNPLSHSTNIQVLFYQKMATFEAAFVMLLLLMMLQNPIFVDSSYDDVFPSEDEWLSATATYITEANASIINEGACGYGDLHKATYGRYGTGLSSMLFNKGSVCGACFEIRCVDHIRWCQAGSPSVFVTATDYCPPNYGLSAEYGGWCNFPNEHFEMSEDAFSEIAVRSANLIPIQYRRVDCERDGGIRFTVTGNENFYQVLITNVGFDGEVVGVKIKGSRTGWIPMARNWGQYWQSNLNLKGQPLSFEVTTSSGKSVKSFNVAPKTWHFGQTFEGRQIYS</sequence>
<evidence type="ECO:0000256" key="4">
    <source>
        <dbReference type="ARBA" id="ARBA00022729"/>
    </source>
</evidence>
<protein>
    <recommendedName>
        <fullName evidence="7">Expansin</fullName>
    </recommendedName>
</protein>
<dbReference type="PRINTS" id="PR01225">
    <property type="entry name" value="EXPANSNFAMLY"/>
</dbReference>
<evidence type="ECO:0000259" key="8">
    <source>
        <dbReference type="PROSITE" id="PS50842"/>
    </source>
</evidence>
<name>A0AAW1HMH4_SAPOF</name>
<evidence type="ECO:0000313" key="11">
    <source>
        <dbReference type="Proteomes" id="UP001443914"/>
    </source>
</evidence>
<keyword evidence="3 7" id="KW-0964">Secreted</keyword>
<accession>A0AAW1HMH4</accession>
<comment type="function">
    <text evidence="7">Causes loosening and extension of plant cell walls by disrupting non-covalent bonding between cellulose microfibrils and matrix glucans. No enzymatic activity has been found.</text>
</comment>
<dbReference type="InterPro" id="IPR007117">
    <property type="entry name" value="Expansin_CBD"/>
</dbReference>
<dbReference type="PRINTS" id="PR01226">
    <property type="entry name" value="EXPANSIN"/>
</dbReference>
<keyword evidence="4" id="KW-0732">Signal</keyword>
<keyword evidence="11" id="KW-1185">Reference proteome</keyword>
<dbReference type="GO" id="GO:0009653">
    <property type="term" value="P:anatomical structure morphogenesis"/>
    <property type="evidence" value="ECO:0007669"/>
    <property type="project" value="UniProtKB-ARBA"/>
</dbReference>
<proteinExistence type="inferred from homology"/>
<dbReference type="CDD" id="cd22274">
    <property type="entry name" value="DPBB_EXPA_N"/>
    <property type="match status" value="1"/>
</dbReference>
<evidence type="ECO:0000256" key="6">
    <source>
        <dbReference type="ARBA" id="ARBA00023316"/>
    </source>
</evidence>
<dbReference type="Pfam" id="PF01357">
    <property type="entry name" value="Expansin_C"/>
    <property type="match status" value="1"/>
</dbReference>
<dbReference type="GO" id="GO:0016020">
    <property type="term" value="C:membrane"/>
    <property type="evidence" value="ECO:0007669"/>
    <property type="project" value="UniProtKB-SubCell"/>
</dbReference>
<dbReference type="Gene3D" id="2.40.40.10">
    <property type="entry name" value="RlpA-like domain"/>
    <property type="match status" value="1"/>
</dbReference>
<comment type="caution">
    <text evidence="10">The sequence shown here is derived from an EMBL/GenBank/DDBJ whole genome shotgun (WGS) entry which is preliminary data.</text>
</comment>
<reference evidence="10" key="1">
    <citation type="submission" date="2024-03" db="EMBL/GenBank/DDBJ databases">
        <title>WGS assembly of Saponaria officinalis var. Norfolk2.</title>
        <authorList>
            <person name="Jenkins J."/>
            <person name="Shu S."/>
            <person name="Grimwood J."/>
            <person name="Barry K."/>
            <person name="Goodstein D."/>
            <person name="Schmutz J."/>
            <person name="Leebens-Mack J."/>
            <person name="Osbourn A."/>
        </authorList>
    </citation>
    <scope>NUCLEOTIDE SEQUENCE [LARGE SCALE GENOMIC DNA]</scope>
    <source>
        <strain evidence="10">JIC</strain>
    </source>
</reference>
<dbReference type="InterPro" id="IPR002963">
    <property type="entry name" value="Expansin"/>
</dbReference>
<gene>
    <name evidence="10" type="ORF">RND81_11G159500</name>
</gene>
<dbReference type="InterPro" id="IPR036908">
    <property type="entry name" value="RlpA-like_sf"/>
</dbReference>
<dbReference type="SUPFAM" id="SSF49590">
    <property type="entry name" value="PHL pollen allergen"/>
    <property type="match status" value="1"/>
</dbReference>
<dbReference type="SUPFAM" id="SSF50685">
    <property type="entry name" value="Barwin-like endoglucanases"/>
    <property type="match status" value="1"/>
</dbReference>
<dbReference type="PANTHER" id="PTHR31867">
    <property type="entry name" value="EXPANSIN-A15"/>
    <property type="match status" value="1"/>
</dbReference>
<keyword evidence="2 7" id="KW-0134">Cell wall</keyword>
<keyword evidence="5" id="KW-0472">Membrane</keyword>
<dbReference type="InterPro" id="IPR009009">
    <property type="entry name" value="RlpA-like_DPBB"/>
</dbReference>
<dbReference type="EMBL" id="JBDFQZ010000011">
    <property type="protein sequence ID" value="KAK9677668.1"/>
    <property type="molecule type" value="Genomic_DNA"/>
</dbReference>
<evidence type="ECO:0000256" key="7">
    <source>
        <dbReference type="RuleBase" id="RU365023"/>
    </source>
</evidence>
<comment type="similarity">
    <text evidence="1 7">Belongs to the expansin family. Expansin A subfamily.</text>
</comment>
<dbReference type="GO" id="GO:0009664">
    <property type="term" value="P:plant-type cell wall organization"/>
    <property type="evidence" value="ECO:0007669"/>
    <property type="project" value="InterPro"/>
</dbReference>
<feature type="domain" description="Expansin-like EG45" evidence="8">
    <location>
        <begin position="126"/>
        <end position="240"/>
    </location>
</feature>
<dbReference type="GO" id="GO:0005576">
    <property type="term" value="C:extracellular region"/>
    <property type="evidence" value="ECO:0007669"/>
    <property type="project" value="InterPro"/>
</dbReference>
<dbReference type="PROSITE" id="PS50842">
    <property type="entry name" value="EXPANSIN_EG45"/>
    <property type="match status" value="1"/>
</dbReference>
<dbReference type="Pfam" id="PF03330">
    <property type="entry name" value="DPBB_1"/>
    <property type="match status" value="1"/>
</dbReference>
<evidence type="ECO:0000256" key="1">
    <source>
        <dbReference type="ARBA" id="ARBA00005392"/>
    </source>
</evidence>
<dbReference type="Proteomes" id="UP001443914">
    <property type="component" value="Unassembled WGS sequence"/>
</dbReference>
<evidence type="ECO:0000256" key="3">
    <source>
        <dbReference type="ARBA" id="ARBA00022525"/>
    </source>
</evidence>
<evidence type="ECO:0000256" key="2">
    <source>
        <dbReference type="ARBA" id="ARBA00022512"/>
    </source>
</evidence>